<dbReference type="EMBL" id="CP032489">
    <property type="protein sequence ID" value="AYD48650.1"/>
    <property type="molecule type" value="Genomic_DNA"/>
</dbReference>
<protein>
    <submittedName>
        <fullName evidence="2">PIN domain-containing protein</fullName>
    </submittedName>
</protein>
<dbReference type="InterPro" id="IPR002716">
    <property type="entry name" value="PIN_dom"/>
</dbReference>
<organism evidence="2 3">
    <name type="scientific">Arachidicoccus soli</name>
    <dbReference type="NCBI Taxonomy" id="2341117"/>
    <lineage>
        <taxon>Bacteria</taxon>
        <taxon>Pseudomonadati</taxon>
        <taxon>Bacteroidota</taxon>
        <taxon>Chitinophagia</taxon>
        <taxon>Chitinophagales</taxon>
        <taxon>Chitinophagaceae</taxon>
        <taxon>Arachidicoccus</taxon>
    </lineage>
</organism>
<dbReference type="OrthoDB" id="1148871at2"/>
<evidence type="ECO:0000313" key="2">
    <source>
        <dbReference type="EMBL" id="AYD48650.1"/>
    </source>
</evidence>
<keyword evidence="3" id="KW-1185">Reference proteome</keyword>
<proteinExistence type="predicted"/>
<gene>
    <name evidence="2" type="ORF">D6B99_14185</name>
</gene>
<dbReference type="KEGG" id="ark:D6B99_14185"/>
<evidence type="ECO:0000313" key="3">
    <source>
        <dbReference type="Proteomes" id="UP000266118"/>
    </source>
</evidence>
<accession>A0A386HTB8</accession>
<feature type="domain" description="PIN" evidence="1">
    <location>
        <begin position="3"/>
        <end position="114"/>
    </location>
</feature>
<dbReference type="Gene3D" id="3.40.50.1010">
    <property type="entry name" value="5'-nuclease"/>
    <property type="match status" value="1"/>
</dbReference>
<dbReference type="Proteomes" id="UP000266118">
    <property type="component" value="Chromosome"/>
</dbReference>
<dbReference type="Pfam" id="PF13470">
    <property type="entry name" value="PIN_3"/>
    <property type="match status" value="1"/>
</dbReference>
<reference evidence="2 3" key="1">
    <citation type="submission" date="2018-09" db="EMBL/GenBank/DDBJ databases">
        <title>Arachidicoccus sp. nov., a bacterium isolated from soil.</title>
        <authorList>
            <person name="Weon H.-Y."/>
            <person name="Kwon S.-W."/>
            <person name="Lee S.A."/>
        </authorList>
    </citation>
    <scope>NUCLEOTIDE SEQUENCE [LARGE SCALE GENOMIC DNA]</scope>
    <source>
        <strain evidence="2 3">KIS59-12</strain>
    </source>
</reference>
<sequence>MEKIFVDTNIVLDLLQKREEFYADAQELFTLSDKKEVKLFISALTLANTHYLLCKHLKMQARKVLAKFKVLVEVLPIDDKIMDLALVSDLKDFENAIQYYTAIENNMDLIITRNGKDFKTSSIPVLTTNEFLKR</sequence>
<name>A0A386HTB8_9BACT</name>
<dbReference type="InterPro" id="IPR029060">
    <property type="entry name" value="PIN-like_dom_sf"/>
</dbReference>
<dbReference type="RefSeq" id="WP_119989603.1">
    <property type="nucleotide sequence ID" value="NZ_CP032489.1"/>
</dbReference>
<dbReference type="AlphaFoldDB" id="A0A386HTB8"/>
<evidence type="ECO:0000259" key="1">
    <source>
        <dbReference type="Pfam" id="PF13470"/>
    </source>
</evidence>
<dbReference type="SUPFAM" id="SSF88723">
    <property type="entry name" value="PIN domain-like"/>
    <property type="match status" value="1"/>
</dbReference>